<evidence type="ECO:0000313" key="4">
    <source>
        <dbReference type="Proteomes" id="UP001165065"/>
    </source>
</evidence>
<dbReference type="OrthoDB" id="9970435at2759"/>
<evidence type="ECO:0000259" key="2">
    <source>
        <dbReference type="Pfam" id="PF07059"/>
    </source>
</evidence>
<dbReference type="PANTHER" id="PTHR12136">
    <property type="entry name" value="ENHANCED DISEASE RESISTANCE-RELATED"/>
    <property type="match status" value="1"/>
</dbReference>
<dbReference type="EMBL" id="BRYA01000352">
    <property type="protein sequence ID" value="GMI47627.1"/>
    <property type="molecule type" value="Genomic_DNA"/>
</dbReference>
<evidence type="ECO:0000256" key="1">
    <source>
        <dbReference type="SAM" id="MobiDB-lite"/>
    </source>
</evidence>
<dbReference type="AlphaFoldDB" id="A0A9W7GPG1"/>
<comment type="caution">
    <text evidence="3">The sequence shown here is derived from an EMBL/GenBank/DDBJ whole genome shotgun (WGS) entry which is preliminary data.</text>
</comment>
<name>A0A9W7GPG1_9STRA</name>
<organism evidence="3 4">
    <name type="scientific">Triparma columacea</name>
    <dbReference type="NCBI Taxonomy" id="722753"/>
    <lineage>
        <taxon>Eukaryota</taxon>
        <taxon>Sar</taxon>
        <taxon>Stramenopiles</taxon>
        <taxon>Ochrophyta</taxon>
        <taxon>Bolidophyceae</taxon>
        <taxon>Parmales</taxon>
        <taxon>Triparmaceae</taxon>
        <taxon>Triparma</taxon>
    </lineage>
</organism>
<protein>
    <recommendedName>
        <fullName evidence="2">Protein ENHANCED DISEASE RESISTANCE 2 C-terminal domain-containing protein</fullName>
    </recommendedName>
</protein>
<accession>A0A9W7GPG1</accession>
<feature type="domain" description="Protein ENHANCED DISEASE RESISTANCE 2 C-terminal" evidence="2">
    <location>
        <begin position="197"/>
        <end position="428"/>
    </location>
</feature>
<reference evidence="4" key="1">
    <citation type="journal article" date="2023" name="Commun. Biol.">
        <title>Genome analysis of Parmales, the sister group of diatoms, reveals the evolutionary specialization of diatoms from phago-mixotrophs to photoautotrophs.</title>
        <authorList>
            <person name="Ban H."/>
            <person name="Sato S."/>
            <person name="Yoshikawa S."/>
            <person name="Yamada K."/>
            <person name="Nakamura Y."/>
            <person name="Ichinomiya M."/>
            <person name="Sato N."/>
            <person name="Blanc-Mathieu R."/>
            <person name="Endo H."/>
            <person name="Kuwata A."/>
            <person name="Ogata H."/>
        </authorList>
    </citation>
    <scope>NUCLEOTIDE SEQUENCE [LARGE SCALE GENOMIC DNA]</scope>
</reference>
<evidence type="ECO:0000313" key="3">
    <source>
        <dbReference type="EMBL" id="GMI47627.1"/>
    </source>
</evidence>
<feature type="region of interest" description="Disordered" evidence="1">
    <location>
        <begin position="84"/>
        <end position="113"/>
    </location>
</feature>
<dbReference type="Pfam" id="PF07059">
    <property type="entry name" value="EDR2_C"/>
    <property type="match status" value="1"/>
</dbReference>
<sequence length="477" mass="53229">MGICGTSIDPMAFLNRVVKQCGGRGTVDDDEDTMMRSNACYSDMKYHRPKLRPILVAPTSSTYDNEEFIPPPTAPMIRIDRIRSHSAPQKPSRSSKQKQFSKKSPSKKEIISECTPNTRTETRIIPDFLPVPPPKHVNDMPGLDSHGFSVPAFPHVSINESCLYNQVRASKELQTVISRLECSVKRITDKSPYNDSWSEPHAGSFLVRGPSYLSNGSGRGTKRPSKPSLFSIIGVDSTKNSGATSVKVMSQSEESYRHRFVSALMSENASREAKKYNIIPQQFLLMFNFVLPWGNLVIYSIREQDAGEGRAASLWDRFLDGSESFRKDRLKMLPAIQKGPYLVKKLVGSKPVIIAKKIPVTFTGSRELNYLEISLDVSQGGAFANSIAHSVMGKAQLLEVDLAFVIEATEGRECPEQILAVVRLHKLDMKKAPMLDDWKAHTVNLFGGNEDVEGIQFIRSTSKEDPKSAKEWEVMDI</sequence>
<dbReference type="InterPro" id="IPR045096">
    <property type="entry name" value="EDR2-like"/>
</dbReference>
<dbReference type="InterPro" id="IPR009769">
    <property type="entry name" value="EDR2_C"/>
</dbReference>
<gene>
    <name evidence="3" type="ORF">TrCOL_g8392</name>
</gene>
<proteinExistence type="predicted"/>
<keyword evidence="4" id="KW-1185">Reference proteome</keyword>
<feature type="compositionally biased region" description="Basic residues" evidence="1">
    <location>
        <begin position="93"/>
        <end position="105"/>
    </location>
</feature>
<dbReference type="Proteomes" id="UP001165065">
    <property type="component" value="Unassembled WGS sequence"/>
</dbReference>
<dbReference type="PANTHER" id="PTHR12136:SF41">
    <property type="entry name" value="PLECKSTRIN HOMOLOGY (PH) AND LIPID-BINDING START DOMAINS-CONTAINING PROTEIN"/>
    <property type="match status" value="1"/>
</dbReference>